<dbReference type="GO" id="GO:0005886">
    <property type="term" value="C:plasma membrane"/>
    <property type="evidence" value="ECO:0007669"/>
    <property type="project" value="TreeGrafter"/>
</dbReference>
<feature type="domain" description="PAC" evidence="11">
    <location>
        <begin position="123"/>
        <end position="173"/>
    </location>
</feature>
<evidence type="ECO:0000313" key="13">
    <source>
        <dbReference type="Proteomes" id="UP000199452"/>
    </source>
</evidence>
<dbReference type="InterPro" id="IPR013767">
    <property type="entry name" value="PAS_fold"/>
</dbReference>
<dbReference type="STRING" id="1640674.SAMN05216323_11126"/>
<feature type="domain" description="PAC" evidence="11">
    <location>
        <begin position="525"/>
        <end position="577"/>
    </location>
</feature>
<dbReference type="Pfam" id="PF13426">
    <property type="entry name" value="PAS_9"/>
    <property type="match status" value="4"/>
</dbReference>
<dbReference type="EMBL" id="FMYP01000112">
    <property type="protein sequence ID" value="SDD24128.1"/>
    <property type="molecule type" value="Genomic_DNA"/>
</dbReference>
<dbReference type="SUPFAM" id="SSF55874">
    <property type="entry name" value="ATPase domain of HSP90 chaperone/DNA topoisomerase II/histidine kinase"/>
    <property type="match status" value="1"/>
</dbReference>
<feature type="coiled-coil region" evidence="7">
    <location>
        <begin position="1"/>
        <end position="28"/>
    </location>
</feature>
<dbReference type="Pfam" id="PF00989">
    <property type="entry name" value="PAS"/>
    <property type="match status" value="2"/>
</dbReference>
<dbReference type="SMART" id="SM00091">
    <property type="entry name" value="PAS"/>
    <property type="match status" value="6"/>
</dbReference>
<dbReference type="InterPro" id="IPR003594">
    <property type="entry name" value="HATPase_dom"/>
</dbReference>
<keyword evidence="13" id="KW-1185">Reference proteome</keyword>
<dbReference type="PROSITE" id="PS50110">
    <property type="entry name" value="RESPONSE_REGULATORY"/>
    <property type="match status" value="1"/>
</dbReference>
<dbReference type="Proteomes" id="UP000199452">
    <property type="component" value="Unassembled WGS sequence"/>
</dbReference>
<feature type="domain" description="PAS" evidence="10">
    <location>
        <begin position="327"/>
        <end position="397"/>
    </location>
</feature>
<evidence type="ECO:0000256" key="7">
    <source>
        <dbReference type="SAM" id="Coils"/>
    </source>
</evidence>
<dbReference type="InterPro" id="IPR011006">
    <property type="entry name" value="CheY-like_superfamily"/>
</dbReference>
<feature type="domain" description="PAS" evidence="10">
    <location>
        <begin position="46"/>
        <end position="85"/>
    </location>
</feature>
<dbReference type="GO" id="GO:0000155">
    <property type="term" value="F:phosphorelay sensor kinase activity"/>
    <property type="evidence" value="ECO:0007669"/>
    <property type="project" value="InterPro"/>
</dbReference>
<dbReference type="Pfam" id="PF00512">
    <property type="entry name" value="HisKA"/>
    <property type="match status" value="1"/>
</dbReference>
<feature type="domain" description="Response regulatory" evidence="9">
    <location>
        <begin position="1113"/>
        <end position="1229"/>
    </location>
</feature>
<dbReference type="CDD" id="cd16922">
    <property type="entry name" value="HATPase_EvgS-ArcB-TorS-like"/>
    <property type="match status" value="1"/>
</dbReference>
<dbReference type="SMART" id="SM00086">
    <property type="entry name" value="PAC"/>
    <property type="match status" value="5"/>
</dbReference>
<dbReference type="SUPFAM" id="SSF47384">
    <property type="entry name" value="Homodimeric domain of signal transducing histidine kinase"/>
    <property type="match status" value="1"/>
</dbReference>
<dbReference type="Gene3D" id="3.40.50.2300">
    <property type="match status" value="1"/>
</dbReference>
<comment type="catalytic activity">
    <reaction evidence="1">
        <text>ATP + protein L-histidine = ADP + protein N-phospho-L-histidine.</text>
        <dbReference type="EC" id="2.7.13.3"/>
    </reaction>
</comment>
<evidence type="ECO:0000259" key="10">
    <source>
        <dbReference type="PROSITE" id="PS50112"/>
    </source>
</evidence>
<dbReference type="Pfam" id="PF02518">
    <property type="entry name" value="HATPase_c"/>
    <property type="match status" value="1"/>
</dbReference>
<feature type="domain" description="PAC" evidence="11">
    <location>
        <begin position="770"/>
        <end position="824"/>
    </location>
</feature>
<dbReference type="InterPro" id="IPR005467">
    <property type="entry name" value="His_kinase_dom"/>
</dbReference>
<evidence type="ECO:0000256" key="6">
    <source>
        <dbReference type="PROSITE-ProRule" id="PRU00169"/>
    </source>
</evidence>
<dbReference type="InterPro" id="IPR035965">
    <property type="entry name" value="PAS-like_dom_sf"/>
</dbReference>
<dbReference type="SMART" id="SM00448">
    <property type="entry name" value="REC"/>
    <property type="match status" value="1"/>
</dbReference>
<dbReference type="InterPro" id="IPR036890">
    <property type="entry name" value="HATPase_C_sf"/>
</dbReference>
<dbReference type="SMART" id="SM00387">
    <property type="entry name" value="HATPase_c"/>
    <property type="match status" value="1"/>
</dbReference>
<keyword evidence="3 6" id="KW-0597">Phosphoprotein</keyword>
<evidence type="ECO:0000259" key="8">
    <source>
        <dbReference type="PROSITE" id="PS50109"/>
    </source>
</evidence>
<dbReference type="SUPFAM" id="SSF52172">
    <property type="entry name" value="CheY-like"/>
    <property type="match status" value="1"/>
</dbReference>
<dbReference type="PROSITE" id="PS50113">
    <property type="entry name" value="PAC"/>
    <property type="match status" value="5"/>
</dbReference>
<accession>A0A1G6T4Z1</accession>
<dbReference type="Pfam" id="PF00072">
    <property type="entry name" value="Response_reg"/>
    <property type="match status" value="1"/>
</dbReference>
<dbReference type="InterPro" id="IPR036097">
    <property type="entry name" value="HisK_dim/P_sf"/>
</dbReference>
<keyword evidence="7" id="KW-0175">Coiled coil</keyword>
<dbReference type="InterPro" id="IPR004358">
    <property type="entry name" value="Sig_transdc_His_kin-like_C"/>
</dbReference>
<dbReference type="Gene3D" id="1.10.287.130">
    <property type="match status" value="1"/>
</dbReference>
<dbReference type="InterPro" id="IPR001789">
    <property type="entry name" value="Sig_transdc_resp-reg_receiver"/>
</dbReference>
<evidence type="ECO:0000313" key="12">
    <source>
        <dbReference type="EMBL" id="SDD24128.1"/>
    </source>
</evidence>
<dbReference type="CDD" id="cd17546">
    <property type="entry name" value="REC_hyHK_CKI1_RcsC-like"/>
    <property type="match status" value="1"/>
</dbReference>
<feature type="domain" description="PAS" evidence="10">
    <location>
        <begin position="578"/>
        <end position="648"/>
    </location>
</feature>
<dbReference type="InterPro" id="IPR003661">
    <property type="entry name" value="HisK_dim/P_dom"/>
</dbReference>
<name>A0A1G6T4Z1_9BACT</name>
<dbReference type="InterPro" id="IPR001610">
    <property type="entry name" value="PAC"/>
</dbReference>
<feature type="modified residue" description="4-aspartylphosphate" evidence="6">
    <location>
        <position position="1164"/>
    </location>
</feature>
<feature type="domain" description="PAC" evidence="11">
    <location>
        <begin position="266"/>
        <end position="319"/>
    </location>
</feature>
<dbReference type="InterPro" id="IPR000700">
    <property type="entry name" value="PAS-assoc_C"/>
</dbReference>
<dbReference type="PRINTS" id="PR00344">
    <property type="entry name" value="BCTRLSENSOR"/>
</dbReference>
<feature type="domain" description="PAS" evidence="10">
    <location>
        <begin position="453"/>
        <end position="494"/>
    </location>
</feature>
<dbReference type="AlphaFoldDB" id="A0A1G6T4Z1"/>
<evidence type="ECO:0000256" key="2">
    <source>
        <dbReference type="ARBA" id="ARBA00012438"/>
    </source>
</evidence>
<reference evidence="12 13" key="1">
    <citation type="submission" date="2016-09" db="EMBL/GenBank/DDBJ databases">
        <authorList>
            <person name="Capua I."/>
            <person name="De Benedictis P."/>
            <person name="Joannis T."/>
            <person name="Lombin L.H."/>
            <person name="Cattoli G."/>
        </authorList>
    </citation>
    <scope>NUCLEOTIDE SEQUENCE [LARGE SCALE GENOMIC DNA]</scope>
    <source>
        <strain evidence="12 13">A7P-90m</strain>
    </source>
</reference>
<proteinExistence type="predicted"/>
<feature type="domain" description="Histidine kinase" evidence="8">
    <location>
        <begin position="870"/>
        <end position="1088"/>
    </location>
</feature>
<dbReference type="PROSITE" id="PS50109">
    <property type="entry name" value="HIS_KIN"/>
    <property type="match status" value="1"/>
</dbReference>
<sequence length="1232" mass="139451">MAFSGLSKEDLQNQVERLQKELDATKLSYTNDLAEMEEVQSALVERERNFREIFNSSSDAIFIHNSQTGKIVDVNDTMLHLYGYSDKLDVLACNMGDLSDEEAGYTNERAQIMIQRTLTSKSKTFEWKARRKSGETFWVEATLQPTTIGGVRRIMATVHDLTTLYSHREALHSIESKYKNLYLMLRMMCDNVEDMLWAKDLNNCYIFANKSMCEKLFNAEDTKEPVGKNDMFFAERERERHLDNPEWHTFGEICRDTDSIVLENKRTERFDEYGNVKGEFLFLDVYKSPFYDEQGNIIGTVGSGRDVTHEKVLEKEFEHMQELVVASEEKYRQLAEMASDIIAMTSLSGKVTYMNPAGLTLVGLSNEESVHKSLFDLIPEEYHQKIQDGIYERMSGALEPHLYDVEIIDASGRRVPLEVNSSPIIVNDKVMGMITISRDVSERKRAAEALLQSEEKFRNLFDSMPNGYYRSTAQGSFLDVNPAFIKMLDYDSREELLAVDIPTELYVKPSDREDIITENKNFTSTDETYQLKTKSGRIIWVEDSARYIKDDAGNVLFCEGICRDITERVEAVEQLRKSEERFRTLVESFPDPIVVYIEGVIVFINEAGLKFLRASTPDQVVGRPVLDFVHPDSVVHSKARIAMVAKDRKSSLLAEEKFLRMDGSVANVEIVTIPTLYDGKQAVATIAHDITARLQAQEQIIKLTKGIEQSPVSVLITDINGIIEYVNPHFCKVSGYSAEEAIGKKPNILKSNDNVSTDYKELWETILAGNDWCGEFYNKSKNGDGYWEFASISPIKNSKGEITHVIAVKEDITERKHAELRLQEQTEAIQVQNEEYLEINEELIQTNAALHLAKEHAEESDRLKSAFLSNMSHEIRTPMNAIMGFSKLLCEREIDSESRMEYAQIITNSGIRLLNTVNDVLDISKIQAGLMVVNKQEFYLEKVFKELFVLYRNNFMTNSVEFTYQLDVALEQSPIYSDEQKVYQILNNLLSNSIKFTPAGSVVLGSRVSGDSVEFYVSDTGVGISRDHQELIFERFTQENMTYSRGHEGTGLGLAICKGLVSLLGGEIYLESEKGKGSTFIVSLPFYPVRDLTVKDIATSPPISTLSLEIAATILVAEDDDFSFLLAQKILSANSKLVVLRARNGREAVSICQGNPAIALVFMDVKMPIMDGYEAARRIKEINPKIPIVALTAYALSGDREQALNAGCNDYLAKPYSDDELLQMVAKFIVKK</sequence>
<organism evidence="12 13">
    <name type="scientific">Williamwhitmania taraxaci</name>
    <dbReference type="NCBI Taxonomy" id="1640674"/>
    <lineage>
        <taxon>Bacteria</taxon>
        <taxon>Pseudomonadati</taxon>
        <taxon>Bacteroidota</taxon>
        <taxon>Bacteroidia</taxon>
        <taxon>Bacteroidales</taxon>
        <taxon>Williamwhitmaniaceae</taxon>
        <taxon>Williamwhitmania</taxon>
    </lineage>
</organism>
<keyword evidence="5" id="KW-0418">Kinase</keyword>
<dbReference type="Gene3D" id="3.30.565.10">
    <property type="entry name" value="Histidine kinase-like ATPase, C-terminal domain"/>
    <property type="match status" value="1"/>
</dbReference>
<dbReference type="RefSeq" id="WP_092440971.1">
    <property type="nucleotide sequence ID" value="NZ_FMYP01000112.1"/>
</dbReference>
<dbReference type="CDD" id="cd00082">
    <property type="entry name" value="HisKA"/>
    <property type="match status" value="1"/>
</dbReference>
<dbReference type="FunFam" id="3.30.565.10:FF:000010">
    <property type="entry name" value="Sensor histidine kinase RcsC"/>
    <property type="match status" value="1"/>
</dbReference>
<dbReference type="PANTHER" id="PTHR43047">
    <property type="entry name" value="TWO-COMPONENT HISTIDINE PROTEIN KINASE"/>
    <property type="match status" value="1"/>
</dbReference>
<evidence type="ECO:0000256" key="3">
    <source>
        <dbReference type="ARBA" id="ARBA00022553"/>
    </source>
</evidence>
<dbReference type="OrthoDB" id="9796457at2"/>
<protein>
    <recommendedName>
        <fullName evidence="2">histidine kinase</fullName>
        <ecNumber evidence="2">2.7.13.3</ecNumber>
    </recommendedName>
</protein>
<feature type="domain" description="PAS" evidence="10">
    <location>
        <begin position="699"/>
        <end position="744"/>
    </location>
</feature>
<evidence type="ECO:0000259" key="9">
    <source>
        <dbReference type="PROSITE" id="PS50110"/>
    </source>
</evidence>
<dbReference type="GO" id="GO:0009927">
    <property type="term" value="F:histidine phosphotransfer kinase activity"/>
    <property type="evidence" value="ECO:0007669"/>
    <property type="project" value="TreeGrafter"/>
</dbReference>
<dbReference type="NCBIfam" id="TIGR00229">
    <property type="entry name" value="sensory_box"/>
    <property type="match status" value="5"/>
</dbReference>
<feature type="coiled-coil region" evidence="7">
    <location>
        <begin position="815"/>
        <end position="842"/>
    </location>
</feature>
<evidence type="ECO:0000256" key="5">
    <source>
        <dbReference type="ARBA" id="ARBA00022777"/>
    </source>
</evidence>
<dbReference type="SMART" id="SM00388">
    <property type="entry name" value="HisKA"/>
    <property type="match status" value="1"/>
</dbReference>
<evidence type="ECO:0000256" key="1">
    <source>
        <dbReference type="ARBA" id="ARBA00000085"/>
    </source>
</evidence>
<dbReference type="GO" id="GO:0006355">
    <property type="term" value="P:regulation of DNA-templated transcription"/>
    <property type="evidence" value="ECO:0007669"/>
    <property type="project" value="InterPro"/>
</dbReference>
<dbReference type="InterPro" id="IPR000014">
    <property type="entry name" value="PAS"/>
</dbReference>
<feature type="domain" description="PAC" evidence="11">
    <location>
        <begin position="401"/>
        <end position="452"/>
    </location>
</feature>
<gene>
    <name evidence="12" type="ORF">SAMN05216323_11126</name>
</gene>
<dbReference type="Gene3D" id="3.30.450.20">
    <property type="entry name" value="PAS domain"/>
    <property type="match status" value="6"/>
</dbReference>
<keyword evidence="4" id="KW-0808">Transferase</keyword>
<dbReference type="SUPFAM" id="SSF55785">
    <property type="entry name" value="PYP-like sensor domain (PAS domain)"/>
    <property type="match status" value="6"/>
</dbReference>
<evidence type="ECO:0000256" key="4">
    <source>
        <dbReference type="ARBA" id="ARBA00022679"/>
    </source>
</evidence>
<dbReference type="CDD" id="cd00130">
    <property type="entry name" value="PAS"/>
    <property type="match status" value="5"/>
</dbReference>
<evidence type="ECO:0000259" key="11">
    <source>
        <dbReference type="PROSITE" id="PS50113"/>
    </source>
</evidence>
<dbReference type="EC" id="2.7.13.3" evidence="2"/>
<dbReference type="PROSITE" id="PS50112">
    <property type="entry name" value="PAS"/>
    <property type="match status" value="5"/>
</dbReference>
<dbReference type="PANTHER" id="PTHR43047:SF72">
    <property type="entry name" value="OSMOSENSING HISTIDINE PROTEIN KINASE SLN1"/>
    <property type="match status" value="1"/>
</dbReference>